<keyword evidence="2" id="KW-1185">Reference proteome</keyword>
<name>A0ABQ2IMJ6_9BACT</name>
<dbReference type="EMBL" id="BMLI01000004">
    <property type="protein sequence ID" value="GGN14054.1"/>
    <property type="molecule type" value="Genomic_DNA"/>
</dbReference>
<organism evidence="1 2">
    <name type="scientific">Dyadobacter beijingensis</name>
    <dbReference type="NCBI Taxonomy" id="365489"/>
    <lineage>
        <taxon>Bacteria</taxon>
        <taxon>Pseudomonadati</taxon>
        <taxon>Bacteroidota</taxon>
        <taxon>Cytophagia</taxon>
        <taxon>Cytophagales</taxon>
        <taxon>Spirosomataceae</taxon>
        <taxon>Dyadobacter</taxon>
    </lineage>
</organism>
<evidence type="ECO:0000313" key="2">
    <source>
        <dbReference type="Proteomes" id="UP000632339"/>
    </source>
</evidence>
<protein>
    <submittedName>
        <fullName evidence="1">Uncharacterized protein</fullName>
    </submittedName>
</protein>
<evidence type="ECO:0000313" key="1">
    <source>
        <dbReference type="EMBL" id="GGN14054.1"/>
    </source>
</evidence>
<gene>
    <name evidence="1" type="ORF">GCM10010967_57850</name>
</gene>
<proteinExistence type="predicted"/>
<accession>A0ABQ2IMJ6</accession>
<comment type="caution">
    <text evidence="1">The sequence shown here is derived from an EMBL/GenBank/DDBJ whole genome shotgun (WGS) entry which is preliminary data.</text>
</comment>
<dbReference type="RefSeq" id="WP_019945492.1">
    <property type="nucleotide sequence ID" value="NZ_BMLI01000004.1"/>
</dbReference>
<sequence length="128" mass="15013">MKRHLNIAVFAPKSSLDEGYRDLIKDRFRFNDPQIETGIHFIEDIDSLRSHNFSWALFHDDWHENYGEQDVRAILNQLTYSFWHGELTPNFSPKISEIIGFLRTEKGNDEADNRFFKSLGNLSKILPA</sequence>
<reference evidence="2" key="1">
    <citation type="journal article" date="2019" name="Int. J. Syst. Evol. Microbiol.">
        <title>The Global Catalogue of Microorganisms (GCM) 10K type strain sequencing project: providing services to taxonomists for standard genome sequencing and annotation.</title>
        <authorList>
            <consortium name="The Broad Institute Genomics Platform"/>
            <consortium name="The Broad Institute Genome Sequencing Center for Infectious Disease"/>
            <person name="Wu L."/>
            <person name="Ma J."/>
        </authorList>
    </citation>
    <scope>NUCLEOTIDE SEQUENCE [LARGE SCALE GENOMIC DNA]</scope>
    <source>
        <strain evidence="2">CGMCC 1.6375</strain>
    </source>
</reference>
<dbReference type="Proteomes" id="UP000632339">
    <property type="component" value="Unassembled WGS sequence"/>
</dbReference>